<feature type="active site" description="Proton acceptor" evidence="6">
    <location>
        <position position="113"/>
    </location>
</feature>
<gene>
    <name evidence="9" type="ORF">HP467_16780</name>
</gene>
<organism evidence="9 10">
    <name type="scientific">Curtobacterium citreum</name>
    <dbReference type="NCBI Taxonomy" id="2036"/>
    <lineage>
        <taxon>Bacteria</taxon>
        <taxon>Bacillati</taxon>
        <taxon>Actinomycetota</taxon>
        <taxon>Actinomycetes</taxon>
        <taxon>Micrococcales</taxon>
        <taxon>Microbacteriaceae</taxon>
        <taxon>Curtobacterium</taxon>
    </lineage>
</organism>
<reference evidence="9 10" key="1">
    <citation type="submission" date="2020-05" db="EMBL/GenBank/DDBJ databases">
        <title>Genome Sequencing of Type Strains.</title>
        <authorList>
            <person name="Lemaire J.F."/>
            <person name="Inderbitzin P."/>
            <person name="Gregorio O.A."/>
            <person name="Collins S.B."/>
            <person name="Wespe N."/>
            <person name="Knight-Connoni V."/>
        </authorList>
    </citation>
    <scope>NUCLEOTIDE SEQUENCE [LARGE SCALE GENOMIC DNA]</scope>
    <source>
        <strain evidence="9 10">DSM 20512</strain>
    </source>
</reference>
<evidence type="ECO:0000256" key="7">
    <source>
        <dbReference type="SAM" id="MobiDB-lite"/>
    </source>
</evidence>
<dbReference type="GO" id="GO:0016757">
    <property type="term" value="F:glycosyltransferase activity"/>
    <property type="evidence" value="ECO:0007669"/>
    <property type="project" value="UniProtKB-UniRule"/>
</dbReference>
<evidence type="ECO:0000256" key="6">
    <source>
        <dbReference type="PROSITE-ProRule" id="PRU01362"/>
    </source>
</evidence>
<evidence type="ECO:0000256" key="1">
    <source>
        <dbReference type="ARBA" id="ARBA00022649"/>
    </source>
</evidence>
<dbReference type="GO" id="GO:0016779">
    <property type="term" value="F:nucleotidyltransferase activity"/>
    <property type="evidence" value="ECO:0007669"/>
    <property type="project" value="UniProtKB-UniRule"/>
</dbReference>
<feature type="compositionally biased region" description="Low complexity" evidence="7">
    <location>
        <begin position="24"/>
        <end position="33"/>
    </location>
</feature>
<feature type="binding site" evidence="6">
    <location>
        <position position="93"/>
    </location>
    <ligand>
        <name>NAD(+)</name>
        <dbReference type="ChEBI" id="CHEBI:57540"/>
    </ligand>
</feature>
<keyword evidence="4 6" id="KW-0548">Nucleotidyltransferase</keyword>
<keyword evidence="5 6" id="KW-0238">DNA-binding</keyword>
<dbReference type="InterPro" id="IPR029494">
    <property type="entry name" value="DarT"/>
</dbReference>
<keyword evidence="3 6" id="KW-0808">Transferase</keyword>
<evidence type="ECO:0000256" key="5">
    <source>
        <dbReference type="ARBA" id="ARBA00023125"/>
    </source>
</evidence>
<dbReference type="PROSITE" id="PS52018">
    <property type="entry name" value="DART"/>
    <property type="match status" value="1"/>
</dbReference>
<dbReference type="GO" id="GO:0003677">
    <property type="term" value="F:DNA binding"/>
    <property type="evidence" value="ECO:0007669"/>
    <property type="project" value="UniProtKB-UniRule"/>
</dbReference>
<evidence type="ECO:0000256" key="3">
    <source>
        <dbReference type="ARBA" id="ARBA00022679"/>
    </source>
</evidence>
<dbReference type="RefSeq" id="WP_175326899.1">
    <property type="nucleotide sequence ID" value="NZ_BAAAWP010000001.1"/>
</dbReference>
<accession>A0A850DVR8</accession>
<dbReference type="EMBL" id="JABMCG010000126">
    <property type="protein sequence ID" value="NUU29746.1"/>
    <property type="molecule type" value="Genomic_DNA"/>
</dbReference>
<keyword evidence="2 6" id="KW-0328">Glycosyltransferase</keyword>
<dbReference type="Proteomes" id="UP000539146">
    <property type="component" value="Unassembled WGS sequence"/>
</dbReference>
<proteinExistence type="inferred from homology"/>
<feature type="domain" description="DarT" evidence="8">
    <location>
        <begin position="72"/>
        <end position="264"/>
    </location>
</feature>
<dbReference type="Pfam" id="PF14487">
    <property type="entry name" value="DarT"/>
    <property type="match status" value="1"/>
</dbReference>
<comment type="catalytic activity">
    <reaction evidence="6">
        <text>a thymidine in DNA + NAD(+) = an N-(ADP-alpha-D-ribosyl)-thymidine in DNA + nicotinamide + H(+)</text>
        <dbReference type="Rhea" id="RHEA:71651"/>
        <dbReference type="Rhea" id="RHEA-COMP:13556"/>
        <dbReference type="Rhea" id="RHEA-COMP:18051"/>
        <dbReference type="ChEBI" id="CHEBI:15378"/>
        <dbReference type="ChEBI" id="CHEBI:17154"/>
        <dbReference type="ChEBI" id="CHEBI:57540"/>
        <dbReference type="ChEBI" id="CHEBI:137386"/>
        <dbReference type="ChEBI" id="CHEBI:191199"/>
    </reaction>
</comment>
<name>A0A850DVR8_9MICO</name>
<comment type="caution">
    <text evidence="6">Lacks conserved residue(s) required for the propagation of feature annotation.</text>
</comment>
<feature type="active site" evidence="6">
    <location>
        <position position="216"/>
    </location>
</feature>
<evidence type="ECO:0000313" key="10">
    <source>
        <dbReference type="Proteomes" id="UP000539146"/>
    </source>
</evidence>
<protein>
    <submittedName>
        <fullName evidence="9">DUF4433 domain-containing protein</fullName>
    </submittedName>
</protein>
<comment type="caution">
    <text evidence="9">The sequence shown here is derived from an EMBL/GenBank/DDBJ whole genome shotgun (WGS) entry which is preliminary data.</text>
</comment>
<dbReference type="AlphaFoldDB" id="A0A850DVR8"/>
<evidence type="ECO:0000256" key="2">
    <source>
        <dbReference type="ARBA" id="ARBA00022676"/>
    </source>
</evidence>
<feature type="binding site" evidence="6">
    <location>
        <position position="113"/>
    </location>
    <ligand>
        <name>NAD(+)</name>
        <dbReference type="ChEBI" id="CHEBI:57540"/>
    </ligand>
</feature>
<sequence length="271" mass="28676">MTDECIHGFPTELCDICSPRQRETPAVPTTPAPRRTRITTDLRSTPAPARGSSSLRSPAAPELPEPRDFASLRAHHATHVDNLASIVAEGAILAADAATPAVDVSSPATRAARADASAPDGGPVSGHVTFSLSPDATRWDELRRGAEGERWSDAARRTRAVEYVVLVVPVSAFGASVIVADQDADAEDVRFAVGPAAATNLIRRTDFTDPEMHGLELLAGPRVPLSSVAVIGVPNDRVRQQVKTLLAEQGGRAPRVAVFPPWFVPPVVDAD</sequence>
<feature type="region of interest" description="Disordered" evidence="7">
    <location>
        <begin position="21"/>
        <end position="65"/>
    </location>
</feature>
<keyword evidence="1 6" id="KW-1277">Toxin-antitoxin system</keyword>
<feature type="binding site" evidence="6">
    <location>
        <begin position="76"/>
        <end position="78"/>
    </location>
    <ligand>
        <name>NAD(+)</name>
        <dbReference type="ChEBI" id="CHEBI:57540"/>
    </ligand>
</feature>
<evidence type="ECO:0000259" key="8">
    <source>
        <dbReference type="PROSITE" id="PS52018"/>
    </source>
</evidence>
<evidence type="ECO:0000256" key="4">
    <source>
        <dbReference type="ARBA" id="ARBA00022695"/>
    </source>
</evidence>
<comment type="similarity">
    <text evidence="6">Belongs to the DarT ADP-ribosyltransferase family.</text>
</comment>
<evidence type="ECO:0000313" key="9">
    <source>
        <dbReference type="EMBL" id="NUU29746.1"/>
    </source>
</evidence>